<dbReference type="Proteomes" id="UP000473470">
    <property type="component" value="Unassembled WGS sequence"/>
</dbReference>
<evidence type="ECO:0000313" key="1">
    <source>
        <dbReference type="EMBL" id="KAB0636680.1"/>
    </source>
</evidence>
<reference evidence="1 2" key="1">
    <citation type="submission" date="2019-09" db="EMBL/GenBank/DDBJ databases">
        <title>Draft genome sequences of 48 bacterial type strains from the CCUG.</title>
        <authorList>
            <person name="Tunovic T."/>
            <person name="Pineiro-Iglesias B."/>
            <person name="Unosson C."/>
            <person name="Inganas E."/>
            <person name="Ohlen M."/>
            <person name="Cardew S."/>
            <person name="Jensie-Markopoulos S."/>
            <person name="Salva-Serra F."/>
            <person name="Jaen-Luchoro D."/>
            <person name="Karlsson R."/>
            <person name="Svensson-Stadler L."/>
            <person name="Chun J."/>
            <person name="Moore E."/>
        </authorList>
    </citation>
    <scope>NUCLEOTIDE SEQUENCE [LARGE SCALE GENOMIC DNA]</scope>
    <source>
        <strain evidence="1 2">CCUG 65686</strain>
    </source>
</reference>
<proteinExistence type="predicted"/>
<evidence type="ECO:0000313" key="2">
    <source>
        <dbReference type="Proteomes" id="UP000473470"/>
    </source>
</evidence>
<sequence length="152" mass="17282">MGKTTPTTITSIAGLLVFRHDFSKSSTETWRTTNYLKSVNSISKKRTKSIDSFIEPGCAERANVLSPDANALYFLNTIQLQKMFHPWKFTRFSATRSAAMNCRRSSGRTLMLNGDPRGDMPLRRLTALPWRGSYYSSAYDRLKICKNRETVA</sequence>
<dbReference type="RefSeq" id="WP_124490076.1">
    <property type="nucleotide sequence ID" value="NZ_CABVPM010000016.1"/>
</dbReference>
<dbReference type="EMBL" id="VZOK01000026">
    <property type="protein sequence ID" value="KAB0636680.1"/>
    <property type="molecule type" value="Genomic_DNA"/>
</dbReference>
<comment type="caution">
    <text evidence="1">The sequence shown here is derived from an EMBL/GenBank/DDBJ whole genome shotgun (WGS) entry which is preliminary data.</text>
</comment>
<gene>
    <name evidence="1" type="ORF">F7R25_18905</name>
</gene>
<accession>A0A6L3MUM2</accession>
<organism evidence="1 2">
    <name type="scientific">Burkholderia stagnalis</name>
    <dbReference type="NCBI Taxonomy" id="1503054"/>
    <lineage>
        <taxon>Bacteria</taxon>
        <taxon>Pseudomonadati</taxon>
        <taxon>Pseudomonadota</taxon>
        <taxon>Betaproteobacteria</taxon>
        <taxon>Burkholderiales</taxon>
        <taxon>Burkholderiaceae</taxon>
        <taxon>Burkholderia</taxon>
        <taxon>Burkholderia cepacia complex</taxon>
    </lineage>
</organism>
<dbReference type="AlphaFoldDB" id="A0A6L3MUM2"/>
<name>A0A6L3MUM2_9BURK</name>
<protein>
    <submittedName>
        <fullName evidence="1">Uncharacterized protein</fullName>
    </submittedName>
</protein>